<reference evidence="3" key="1">
    <citation type="journal article" date="2021" name="Proc. Natl. Acad. Sci. U.S.A.">
        <title>A Catalog of Tens of Thousands of Viruses from Human Metagenomes Reveals Hidden Associations with Chronic Diseases.</title>
        <authorList>
            <person name="Tisza M.J."/>
            <person name="Buck C.B."/>
        </authorList>
    </citation>
    <scope>NUCLEOTIDE SEQUENCE</scope>
    <source>
        <strain evidence="3">CtSGr1</strain>
    </source>
</reference>
<feature type="coiled-coil region" evidence="1">
    <location>
        <begin position="1047"/>
        <end position="1090"/>
    </location>
</feature>
<evidence type="ECO:0000256" key="1">
    <source>
        <dbReference type="SAM" id="Coils"/>
    </source>
</evidence>
<feature type="coiled-coil region" evidence="1">
    <location>
        <begin position="254"/>
        <end position="288"/>
    </location>
</feature>
<feature type="region of interest" description="Disordered" evidence="2">
    <location>
        <begin position="464"/>
        <end position="485"/>
    </location>
</feature>
<keyword evidence="1" id="KW-0175">Coiled coil</keyword>
<proteinExistence type="predicted"/>
<evidence type="ECO:0000256" key="2">
    <source>
        <dbReference type="SAM" id="MobiDB-lite"/>
    </source>
</evidence>
<sequence length="2107" mass="234304">MRKILNEFGIIDKTYTINDPKVEFEYRTKTVNVGANHQAELTKSELNDFALVQANIEEVLKEAKPLEAHRNRKKNDHVEGMIVLASALQDGERIIPVKAELKIYDDGPTVLYIALAETSAKDSSEAAQKRRAGSKAERNAANNAPLLPTGSSKLTIADFYDLVKDYPNFTKYFSNEVAYKAEQVEELKQESRDLEKQRCELNAERAAWMDSAEVKELETKKKSLGLFSAEAKAFKAGEEYQAYLANRKKFNHRGEELTARISEVDDALREANDRLEARKREIRNDQQINYNWLAEKAGGAAEYHRQLAKEKFGTTDAFEKAGYILPDGKMLNFAQNEAVRDTDHREIMDVFGPTDVKEGTDALNKFLAEGNIRVMAEQPGIDLSASVEPTAQQLEQIREMAKTLGAEKRQFTLDFSTKDGGVAATKDYSGRIDADKIVREIREYYKTGELPAESSLARFRYQMSQQAEQADRDAKRNRQRQASRTIADNSAAIKTLTEMMGLTRGVRVSDDSILGVAERLVKASGAKGKADTERVAREMRTLIEYMKTEGADMNKAQGLAETIAGEILDEATYRNTELWQQYPEYHELSYTVDKNGKAKAELVRQYGSWSEAVAEARKHGVKLRQEEGHRDGNPAEEYEAIVNDTRSMGGTKQGAAELFRGAAKAAGVDGAASMESTEWLDVLMNVHDTIKPKMMSRFADVAEYEDAKVELAGRMIGDLLNVNEMNDAQAIFDSFQQWQRRAAAAAAGDETSAAKAVKDLRAVQKEQTREFNRRLAENQKAGNQSEAVQQMQEQQRRNAKAEAMLDANLDALGVDITNSGDMAEKLDVLKEAYEREWRAEKKRLKEERQQMLDEITLENKTLKAENRDLARQVANEQRRADRAEYSQIVQEREIMEWETENQKKAEAWQQKQAQKNAIAVEVARQQRDEDIAVAKALAEKRVQRARDGRKADELKRSIRNNAAQLNQMILRPSKGKYVQPRLIQQAAEVAKLADMAVLNDAAVRKLTALANTISQTQGTATDPSSLAYDWEQTGVPKLIQALQADMMNAKQAKLDRLHQQLTEAEALGDGEKAERLRDRLKARIRETENRTYLPMTVEQLRMLKAITAGTLHVIRTENKTLSLAKTEEVDAFAQKAGLEVLAAKGNETGRIRDALTKYNLDMLGAKRVFRMLGGYTKNGQMEKLADMLNQGQLRQTQITVEGTKLFDNVTGKANLKQMERFAGPGAELVDIGLTDAQGKVVPLTHGQLCSLYMHLQNTDSREHLLNGGLTLPDTTLYNEGDIERAYQKGQTVKIGMLTGADGMPMADTILNTVENALTDYDRKWIEDMKGFFGDYTTNLINETSMKLVGFQRATVKNYYPIAVDKTHLASEIEGLKLDATIEGRGMLKERVKSGLPILLEECSSVVQRSLRDTAAYAGLAAPIRDANRILNANVETEDGIQKLKSGVLKEHWGRDAVNYVDYLLTDLQTKQRKRSDGIGRVMGKLRGNYAGAILTLNPGVAIAQAASLPTAGAVLGSDTMAAVLPFVKNLSGKQRRALEAEISAHGDALLQYRLRGSQRGELASIGVSGSFAEKAMDKLPKSVTGWINSMDEITVAALWEASKHYVEHHAAEFADGAATKGSDAYWKAVNQMYQKVIEETQPNYTVMQRAGIQRSDNEITKTLTMFTTQRFQNYGILADAVMDYKAQRARYNAEKSAENKAEVQRAGQSLRRAAASQGIQTAVFALMKIGADFLLHRWDREQDENGDVTAESLWNRFAGLFTESAAGNFLFGSEIYSMVGNAVNGTDYDVVSATNISAVNDLFAAATKLYTLLRKDTTGMDEEELEAYHRKLRKAGVDVMEYGLDIAGIPAANGRKMVEAFAAYADDVQGLANGEGFSLNGTPASATGQYDRLFNAIERGDAEEAAAALGKLEQMGKSDKVKAELKKRLKNYDPDIETAAKARNAGNDRTRQKATEDCIRALYKGLGIREGVKEDAAKREAIIDLVTGAVNQKADELLAGDKDRNVYDDLTDALEVGRAKDVQTEVNRLLTAGKDKDAIKSKITGVVKSEYLAGNDHDREKLAEMLLRLEAGGEPLYEEKNFESWIKQDEKKQEAAAGAVDEWAEVR</sequence>
<dbReference type="EMBL" id="BK015900">
    <property type="protein sequence ID" value="DAD72550.1"/>
    <property type="molecule type" value="Genomic_DNA"/>
</dbReference>
<name>A0A8S5LRH6_9CAUD</name>
<feature type="coiled-coil region" evidence="1">
    <location>
        <begin position="830"/>
        <end position="886"/>
    </location>
</feature>
<feature type="compositionally biased region" description="Basic and acidic residues" evidence="2">
    <location>
        <begin position="123"/>
        <end position="138"/>
    </location>
</feature>
<organism evidence="3">
    <name type="scientific">Myoviridae sp. ctSGr1</name>
    <dbReference type="NCBI Taxonomy" id="2827609"/>
    <lineage>
        <taxon>Viruses</taxon>
        <taxon>Duplodnaviria</taxon>
        <taxon>Heunggongvirae</taxon>
        <taxon>Uroviricota</taxon>
        <taxon>Caudoviricetes</taxon>
    </lineage>
</organism>
<feature type="compositionally biased region" description="Low complexity" evidence="2">
    <location>
        <begin position="783"/>
        <end position="793"/>
    </location>
</feature>
<evidence type="ECO:0000313" key="3">
    <source>
        <dbReference type="EMBL" id="DAD72550.1"/>
    </source>
</evidence>
<feature type="coiled-coil region" evidence="1">
    <location>
        <begin position="177"/>
        <end position="207"/>
    </location>
</feature>
<protein>
    <submittedName>
        <fullName evidence="3">Uncharacterized protein</fullName>
    </submittedName>
</protein>
<accession>A0A8S5LRH6</accession>
<feature type="region of interest" description="Disordered" evidence="2">
    <location>
        <begin position="123"/>
        <end position="147"/>
    </location>
</feature>
<feature type="region of interest" description="Disordered" evidence="2">
    <location>
        <begin position="777"/>
        <end position="800"/>
    </location>
</feature>